<feature type="compositionally biased region" description="Low complexity" evidence="2">
    <location>
        <begin position="34"/>
        <end position="67"/>
    </location>
</feature>
<dbReference type="Proteomes" id="UP001214201">
    <property type="component" value="Chromosome"/>
</dbReference>
<proteinExistence type="predicted"/>
<gene>
    <name evidence="6" type="ORF">K6978_01130</name>
    <name evidence="5" type="ORF">XcuCFBP2542_01300</name>
</gene>
<sequence length="262" mass="27373">MKRTATLLLACTALGVTAQASAQSLSRGWDNYRQQQKQQAGTQGAAAPAAPSARPAQAGTGGAPVAVGGSGTGEPSGFSTVTEQTSAVAAPVAPAYVPPPPREEEQRLKSGVFLGVQGGRAEVFEDVKQDMLGGSVGYRWRAGAVTLIGIEAFAGHIERFSSDDAFAPSARFGGLGGNARFNFGDSPVFASVRLGYWGGESVGYDGDRFYGAYLGAGLGIDLGRHVSLSGQFTRYLYANDYSEEDFTINRADVLNASLEVRF</sequence>
<evidence type="ECO:0000256" key="3">
    <source>
        <dbReference type="SAM" id="SignalP"/>
    </source>
</evidence>
<feature type="domain" description="Outer membrane protein beta-barrel" evidence="4">
    <location>
        <begin position="107"/>
        <end position="249"/>
    </location>
</feature>
<feature type="region of interest" description="Disordered" evidence="2">
    <location>
        <begin position="29"/>
        <end position="84"/>
    </location>
</feature>
<organism evidence="5 7">
    <name type="scientific">Xanthomonas cucurbitae</name>
    <dbReference type="NCBI Taxonomy" id="56453"/>
    <lineage>
        <taxon>Bacteria</taxon>
        <taxon>Pseudomonadati</taxon>
        <taxon>Pseudomonadota</taxon>
        <taxon>Gammaproteobacteria</taxon>
        <taxon>Lysobacterales</taxon>
        <taxon>Lysobacteraceae</taxon>
        <taxon>Xanthomonas</taxon>
    </lineage>
</organism>
<dbReference type="AlphaFoldDB" id="A0A2S7DXG2"/>
<evidence type="ECO:0000313" key="7">
    <source>
        <dbReference type="Proteomes" id="UP000239561"/>
    </source>
</evidence>
<evidence type="ECO:0000256" key="2">
    <source>
        <dbReference type="SAM" id="MobiDB-lite"/>
    </source>
</evidence>
<name>A0A2S7DXG2_9XANT</name>
<dbReference type="EMBL" id="MDED01000002">
    <property type="protein sequence ID" value="PPU78538.1"/>
    <property type="molecule type" value="Genomic_DNA"/>
</dbReference>
<reference evidence="5 7" key="1">
    <citation type="submission" date="2016-08" db="EMBL/GenBank/DDBJ databases">
        <authorList>
            <person name="Seilhamer J.J."/>
        </authorList>
    </citation>
    <scope>NUCLEOTIDE SEQUENCE [LARGE SCALE GENOMIC DNA]</scope>
    <source>
        <strain evidence="5 7">CFBP2542</strain>
    </source>
</reference>
<dbReference type="Pfam" id="PF13505">
    <property type="entry name" value="OMP_b-brl"/>
    <property type="match status" value="1"/>
</dbReference>
<dbReference type="RefSeq" id="WP_104601998.1">
    <property type="nucleotide sequence ID" value="NZ_CP033326.1"/>
</dbReference>
<evidence type="ECO:0000259" key="4">
    <source>
        <dbReference type="Pfam" id="PF13505"/>
    </source>
</evidence>
<dbReference type="EMBL" id="CP082214">
    <property type="protein sequence ID" value="WDM71849.1"/>
    <property type="molecule type" value="Genomic_DNA"/>
</dbReference>
<evidence type="ECO:0000313" key="6">
    <source>
        <dbReference type="EMBL" id="WDM71849.1"/>
    </source>
</evidence>
<dbReference type="OrthoDB" id="6025207at2"/>
<dbReference type="InterPro" id="IPR027385">
    <property type="entry name" value="Beta-barrel_OMP"/>
</dbReference>
<evidence type="ECO:0000256" key="1">
    <source>
        <dbReference type="ARBA" id="ARBA00022729"/>
    </source>
</evidence>
<evidence type="ECO:0000313" key="8">
    <source>
        <dbReference type="Proteomes" id="UP001214201"/>
    </source>
</evidence>
<keyword evidence="1 3" id="KW-0732">Signal</keyword>
<feature type="chain" id="PRO_5043310280" description="Outer membrane protein beta-barrel domain-containing protein" evidence="3">
    <location>
        <begin position="23"/>
        <end position="262"/>
    </location>
</feature>
<keyword evidence="8" id="KW-1185">Reference proteome</keyword>
<protein>
    <recommendedName>
        <fullName evidence="4">Outer membrane protein beta-barrel domain-containing protein</fullName>
    </recommendedName>
</protein>
<dbReference type="Proteomes" id="UP000239561">
    <property type="component" value="Unassembled WGS sequence"/>
</dbReference>
<reference evidence="6 8" key="2">
    <citation type="submission" date="2021-08" db="EMBL/GenBank/DDBJ databases">
        <title>Genome sequences of Xanthomonas cucurbitae isolates from 5 Midwestern US states.</title>
        <authorList>
            <person name="Hind S.R."/>
        </authorList>
    </citation>
    <scope>NUCLEOTIDE SEQUENCE [LARGE SCALE GENOMIC DNA]</scope>
    <source>
        <strain evidence="6 8">OH_261</strain>
    </source>
</reference>
<feature type="signal peptide" evidence="3">
    <location>
        <begin position="1"/>
        <end position="22"/>
    </location>
</feature>
<accession>A0A2S7DXG2</accession>
<dbReference type="InterPro" id="IPR011250">
    <property type="entry name" value="OMP/PagP_B-barrel"/>
</dbReference>
<dbReference type="SUPFAM" id="SSF56925">
    <property type="entry name" value="OMPA-like"/>
    <property type="match status" value="1"/>
</dbReference>
<evidence type="ECO:0000313" key="5">
    <source>
        <dbReference type="EMBL" id="PPU78538.1"/>
    </source>
</evidence>